<keyword evidence="13" id="KW-0614">Plasmid</keyword>
<feature type="transmembrane region" description="Helical" evidence="11">
    <location>
        <begin position="55"/>
        <end position="75"/>
    </location>
</feature>
<dbReference type="PANTHER" id="PTHR22683">
    <property type="entry name" value="SPORULATION PROTEIN RELATED"/>
    <property type="match status" value="1"/>
</dbReference>
<comment type="subcellular location">
    <subcellularLocation>
        <location evidence="1">Cell membrane</location>
        <topology evidence="1">Multi-pass membrane protein</topology>
    </subcellularLocation>
</comment>
<dbReference type="InterPro" id="IPR050206">
    <property type="entry name" value="FtsK/SpoIIIE/SftA"/>
</dbReference>
<evidence type="ECO:0000256" key="2">
    <source>
        <dbReference type="ARBA" id="ARBA00022475"/>
    </source>
</evidence>
<dbReference type="Gene3D" id="3.40.50.300">
    <property type="entry name" value="P-loop containing nucleotide triphosphate hydrolases"/>
    <property type="match status" value="4"/>
</dbReference>
<dbReference type="NCBIfam" id="TIGR03925">
    <property type="entry name" value="T7SS_EccC_b"/>
    <property type="match status" value="1"/>
</dbReference>
<sequence length="1399" mass="152878">MADPHTGGGKIKLDPPIVAPIPPPRGIWGIVLPVALLVGIIGLIAVMYFSGARQLAGGFGLFGGMAAFSAIGMVVRNRGAGKKMSWGELYAARRKWFSRQDDIRDEVDVQRRLQWEHREHFHWAPEDLSGIAGSVRMWDRHPGADNQMFSVVRVGLGRVKLAMTLEKPEIAPAADLEPATGHALRKFLNAQEYISDVPKAMSLQQFPAVSFVGDMEQARSLTRAMICQLTAFHGPSDLQLIIVSGDPEQWDWAKWLPHLQHSSSRDGCGERRMLFSSPAELEAFLDEDPSGGRPSWSQQSSGLGGGGAVLPLRVIVDDGCGTAEDWAGLTGAVGYASTCFIRLASHAPARPGREHGGSRYWLGFEPNTTYSIHDGVLRKQAAPLDLATQRQTAQTVTSDEGDEAFYAVADQMSIDAAEQFARTLAPYRTLGVGGTTVTTVETGDRRTVIDVLDIKDPRHLDFDRLWAATRIQSSPKWMKFPIGTYSDTGEVAEINLREGSQGGMNMHSLFIGTTGAGKSEGLITEVAGATLTHSPEVLNIVFTDFKLKSAAGVIGRFPHVVASISNLSEEKHLVGRFYDALDGELDRRGEMIAALDDCPDVTTYNHLRQSDPTLPPIPALWVITDEYNEVFADPIYGPKFRRLYLRIARVGRSLHVFLRLVGQTKDQQNLRDIDKLLGFVTAARTGTESESTAAIGSKVAAMIPPSGEEGTAYLRVAKNQPRKYRYFFTSGEWFPSTEDDSASAGPGKTLTEFEPREFSAEPAADIDNRVARVELPEVIASAAPAEPTEKYGKLVRLITDSMQQSKERPPRPFWLPVLDTPTPADELVLRWRGKPWYVDYGKNPGLTMPVALADYPRGARQEAHCLDLLNDNGMVISAPQRGATTAMMTMVTSAALLYTPERVQFYVVANSGPQFARLADLPHVAAVAAGTDQESVARVIGAVETIAAERDRIFNTQGLDMDRVREYKFGPNPRDVGIEGGDVILIVDGWKNFQEAHPKLTERVMSLLRARNYGVHVVLTHTSSLSGLHSSINVEVGQRLELKLVNEHDSGIRRNPADPERNPVREVPDRPGRGLTPTGHHLLVGWPSIAHPPQRVGEGAAGHWVAGDETVPAVEGEQLAQVVRDVAGTSGVSMTRLPSVATMGEILAKVTTPLERDVVAFGLRESNLGPATLDFFEDPHVVATGTMGGTSGLSTFLRAVMTGIMNSKYSQRDATIIQFDPRQSSIDFVPAVPGNQWRGAYATTVTQMQDIVGALRDILNKRRPPLGATLEDIRTRKFWEGDQHEIFLVVDGITGWPGMGNPLNPLAEFIEEGSNLGFHIVATADVRRFGFESQGGVLGKMVSMQTPLLIMDGHRSHGQLYSGLYAEPQRPGKGLLHVKGRTEGVLVGWTEPPAPRQRR</sequence>
<dbReference type="SUPFAM" id="SSF52540">
    <property type="entry name" value="P-loop containing nucleoside triphosphate hydrolases"/>
    <property type="match status" value="1"/>
</dbReference>
<keyword evidence="4" id="KW-0677">Repeat</keyword>
<feature type="domain" description="FtsK" evidence="12">
    <location>
        <begin position="489"/>
        <end position="692"/>
    </location>
</feature>
<evidence type="ECO:0000256" key="4">
    <source>
        <dbReference type="ARBA" id="ARBA00022737"/>
    </source>
</evidence>
<keyword evidence="6 9" id="KW-0067">ATP-binding</keyword>
<keyword evidence="5 9" id="KW-0547">Nucleotide-binding</keyword>
<feature type="binding site" evidence="9">
    <location>
        <begin position="877"/>
        <end position="884"/>
    </location>
    <ligand>
        <name>ATP</name>
        <dbReference type="ChEBI" id="CHEBI:30616"/>
    </ligand>
</feature>
<evidence type="ECO:0000256" key="8">
    <source>
        <dbReference type="ARBA" id="ARBA00023136"/>
    </source>
</evidence>
<evidence type="ECO:0000313" key="13">
    <source>
        <dbReference type="EMBL" id="AQS22443.1"/>
    </source>
</evidence>
<dbReference type="NCBIfam" id="TIGR03924">
    <property type="entry name" value="T7SS_EccC_a"/>
    <property type="match status" value="1"/>
</dbReference>
<feature type="compositionally biased region" description="Basic and acidic residues" evidence="10">
    <location>
        <begin position="1050"/>
        <end position="1072"/>
    </location>
</feature>
<dbReference type="GO" id="GO:0003677">
    <property type="term" value="F:DNA binding"/>
    <property type="evidence" value="ECO:0007669"/>
    <property type="project" value="InterPro"/>
</dbReference>
<evidence type="ECO:0000256" key="3">
    <source>
        <dbReference type="ARBA" id="ARBA00022692"/>
    </source>
</evidence>
<dbReference type="InterPro" id="IPR023837">
    <property type="entry name" value="EccCb-like_Actinobacteria"/>
</dbReference>
<dbReference type="EMBL" id="KY349138">
    <property type="protein sequence ID" value="AQS22443.1"/>
    <property type="molecule type" value="Genomic_DNA"/>
</dbReference>
<name>A0A1S6GKS6_9MYCO</name>
<dbReference type="GO" id="GO:0005886">
    <property type="term" value="C:plasma membrane"/>
    <property type="evidence" value="ECO:0007669"/>
    <property type="project" value="UniProtKB-SubCell"/>
</dbReference>
<evidence type="ECO:0000256" key="7">
    <source>
        <dbReference type="ARBA" id="ARBA00022989"/>
    </source>
</evidence>
<gene>
    <name evidence="13" type="primary">eccCa1</name>
    <name evidence="13" type="ORF">pCBMA213_2_00079</name>
</gene>
<organism evidence="13">
    <name type="scientific">Mycolicibacterium sp. CBMA 213</name>
    <dbReference type="NCBI Taxonomy" id="1968788"/>
    <lineage>
        <taxon>Bacteria</taxon>
        <taxon>Bacillati</taxon>
        <taxon>Actinomycetota</taxon>
        <taxon>Actinomycetes</taxon>
        <taxon>Mycobacteriales</taxon>
        <taxon>Mycobacteriaceae</taxon>
        <taxon>Mycolicibacterium</taxon>
    </lineage>
</organism>
<accession>A0A1S6GKS6</accession>
<evidence type="ECO:0000259" key="12">
    <source>
        <dbReference type="PROSITE" id="PS50901"/>
    </source>
</evidence>
<dbReference type="GO" id="GO:0005524">
    <property type="term" value="F:ATP binding"/>
    <property type="evidence" value="ECO:0007669"/>
    <property type="project" value="UniProtKB-UniRule"/>
</dbReference>
<evidence type="ECO:0000256" key="6">
    <source>
        <dbReference type="ARBA" id="ARBA00022840"/>
    </source>
</evidence>
<keyword evidence="8 11" id="KW-0472">Membrane</keyword>
<protein>
    <submittedName>
        <fullName evidence="13">ESX-1 secretion system protein EccCa1</fullName>
    </submittedName>
</protein>
<feature type="region of interest" description="Disordered" evidence="10">
    <location>
        <begin position="1050"/>
        <end position="1078"/>
    </location>
</feature>
<dbReference type="InterPro" id="IPR027417">
    <property type="entry name" value="P-loop_NTPase"/>
</dbReference>
<geneLocation type="plasmid" evidence="13">
    <name>pCBMA213_2</name>
</geneLocation>
<feature type="transmembrane region" description="Helical" evidence="11">
    <location>
        <begin position="26"/>
        <end position="48"/>
    </location>
</feature>
<evidence type="ECO:0000256" key="5">
    <source>
        <dbReference type="ARBA" id="ARBA00022741"/>
    </source>
</evidence>
<dbReference type="InterPro" id="IPR002543">
    <property type="entry name" value="FtsK_dom"/>
</dbReference>
<reference evidence="13" key="1">
    <citation type="submission" date="2016-12" db="EMBL/GenBank/DDBJ databases">
        <title>Complete plasmid sequence carrying type IV-like and type VII secretion systems from an atypical mycobacteria strain.</title>
        <authorList>
            <person name="Morgado S."/>
            <person name="Marin M."/>
            <person name="Fonseca E."/>
            <person name="Freitas F."/>
            <person name="Vicente A.C."/>
        </authorList>
    </citation>
    <scope>NUCLEOTIDE SEQUENCE</scope>
    <source>
        <strain evidence="13">CBMA 213</strain>
        <plasmid evidence="13">pCBMA213_2</plasmid>
    </source>
</reference>
<feature type="domain" description="FtsK" evidence="12">
    <location>
        <begin position="861"/>
        <end position="1051"/>
    </location>
</feature>
<dbReference type="PROSITE" id="PS50901">
    <property type="entry name" value="FTSK"/>
    <property type="match status" value="2"/>
</dbReference>
<dbReference type="PANTHER" id="PTHR22683:SF1">
    <property type="entry name" value="TYPE VII SECRETION SYSTEM PROTEIN ESSC"/>
    <property type="match status" value="1"/>
</dbReference>
<evidence type="ECO:0000256" key="9">
    <source>
        <dbReference type="PROSITE-ProRule" id="PRU00289"/>
    </source>
</evidence>
<dbReference type="Pfam" id="PF01580">
    <property type="entry name" value="FtsK_SpoIIIE"/>
    <property type="match status" value="2"/>
</dbReference>
<evidence type="ECO:0000256" key="11">
    <source>
        <dbReference type="SAM" id="Phobius"/>
    </source>
</evidence>
<evidence type="ECO:0000256" key="10">
    <source>
        <dbReference type="SAM" id="MobiDB-lite"/>
    </source>
</evidence>
<proteinExistence type="predicted"/>
<feature type="binding site" evidence="9">
    <location>
        <begin position="512"/>
        <end position="519"/>
    </location>
    <ligand>
        <name>ATP</name>
        <dbReference type="ChEBI" id="CHEBI:30616"/>
    </ligand>
</feature>
<keyword evidence="3 11" id="KW-0812">Transmembrane</keyword>
<keyword evidence="2" id="KW-1003">Cell membrane</keyword>
<evidence type="ECO:0000256" key="1">
    <source>
        <dbReference type="ARBA" id="ARBA00004651"/>
    </source>
</evidence>
<dbReference type="InterPro" id="IPR023836">
    <property type="entry name" value="EccCa-like_Actinobacteria"/>
</dbReference>
<keyword evidence="7 11" id="KW-1133">Transmembrane helix</keyword>